<dbReference type="AlphaFoldDB" id="A0AAV2MCZ6"/>
<keyword evidence="2" id="KW-1185">Reference proteome</keyword>
<name>A0AAV2MCZ6_KNICA</name>
<sequence length="98" mass="10950">MVLCSAALLRPAPAWTSVSQHGLHSSTHIRTATVVFETRQEAIRAIDELTGRPIADRIVYTRDFLIALATCPESRKRPEFLPAHPIVLSNARDIEFLD</sequence>
<dbReference type="InterPro" id="IPR035979">
    <property type="entry name" value="RBD_domain_sf"/>
</dbReference>
<accession>A0AAV2MCZ6</accession>
<dbReference type="GO" id="GO:0003676">
    <property type="term" value="F:nucleic acid binding"/>
    <property type="evidence" value="ECO:0007669"/>
    <property type="project" value="InterPro"/>
</dbReference>
<evidence type="ECO:0000313" key="2">
    <source>
        <dbReference type="Proteomes" id="UP001497482"/>
    </source>
</evidence>
<dbReference type="SUPFAM" id="SSF54928">
    <property type="entry name" value="RNA-binding domain, RBD"/>
    <property type="match status" value="1"/>
</dbReference>
<organism evidence="1 2">
    <name type="scientific">Knipowitschia caucasica</name>
    <name type="common">Caucasian dwarf goby</name>
    <name type="synonym">Pomatoschistus caucasicus</name>
    <dbReference type="NCBI Taxonomy" id="637954"/>
    <lineage>
        <taxon>Eukaryota</taxon>
        <taxon>Metazoa</taxon>
        <taxon>Chordata</taxon>
        <taxon>Craniata</taxon>
        <taxon>Vertebrata</taxon>
        <taxon>Euteleostomi</taxon>
        <taxon>Actinopterygii</taxon>
        <taxon>Neopterygii</taxon>
        <taxon>Teleostei</taxon>
        <taxon>Neoteleostei</taxon>
        <taxon>Acanthomorphata</taxon>
        <taxon>Gobiaria</taxon>
        <taxon>Gobiiformes</taxon>
        <taxon>Gobioidei</taxon>
        <taxon>Gobiidae</taxon>
        <taxon>Gobiinae</taxon>
        <taxon>Knipowitschia</taxon>
    </lineage>
</organism>
<evidence type="ECO:0000313" key="1">
    <source>
        <dbReference type="EMBL" id="CAL1611248.1"/>
    </source>
</evidence>
<reference evidence="1 2" key="1">
    <citation type="submission" date="2024-04" db="EMBL/GenBank/DDBJ databases">
        <authorList>
            <person name="Waldvogel A.-M."/>
            <person name="Schoenle A."/>
        </authorList>
    </citation>
    <scope>NUCLEOTIDE SEQUENCE [LARGE SCALE GENOMIC DNA]</scope>
</reference>
<dbReference type="Proteomes" id="UP001497482">
    <property type="component" value="Chromosome 7"/>
</dbReference>
<proteinExistence type="predicted"/>
<protein>
    <submittedName>
        <fullName evidence="1">Uncharacterized protein</fullName>
    </submittedName>
</protein>
<gene>
    <name evidence="1" type="ORF">KC01_LOCUS37699</name>
</gene>
<dbReference type="EMBL" id="OZ035829">
    <property type="protein sequence ID" value="CAL1611248.1"/>
    <property type="molecule type" value="Genomic_DNA"/>
</dbReference>